<comment type="subcellular location">
    <subcellularLocation>
        <location evidence="1">Membrane</location>
        <topology evidence="1">Multi-pass membrane protein</topology>
    </subcellularLocation>
</comment>
<keyword evidence="10" id="KW-0407">Ion channel</keyword>
<dbReference type="GO" id="GO:0016020">
    <property type="term" value="C:membrane"/>
    <property type="evidence" value="ECO:0007669"/>
    <property type="project" value="UniProtKB-SubCell"/>
</dbReference>
<evidence type="ECO:0000256" key="8">
    <source>
        <dbReference type="ARBA" id="ARBA00023180"/>
    </source>
</evidence>
<keyword evidence="6" id="KW-0472">Membrane</keyword>
<keyword evidence="3" id="KW-0812">Transmembrane</keyword>
<evidence type="ECO:0000259" key="11">
    <source>
        <dbReference type="SMART" id="SM00918"/>
    </source>
</evidence>
<accession>A0A8X6JA93</accession>
<keyword evidence="4" id="KW-1133">Transmembrane helix</keyword>
<organism evidence="12 13">
    <name type="scientific">Trichonephila clavata</name>
    <name type="common">Joro spider</name>
    <name type="synonym">Nephila clavata</name>
    <dbReference type="NCBI Taxonomy" id="2740835"/>
    <lineage>
        <taxon>Eukaryota</taxon>
        <taxon>Metazoa</taxon>
        <taxon>Ecdysozoa</taxon>
        <taxon>Arthropoda</taxon>
        <taxon>Chelicerata</taxon>
        <taxon>Arachnida</taxon>
        <taxon>Araneae</taxon>
        <taxon>Araneomorphae</taxon>
        <taxon>Entelegynae</taxon>
        <taxon>Araneoidea</taxon>
        <taxon>Nephilidae</taxon>
        <taxon>Trichonephila</taxon>
    </lineage>
</organism>
<keyword evidence="7 12" id="KW-0675">Receptor</keyword>
<gene>
    <name evidence="12" type="primary">GluRIA</name>
    <name evidence="12" type="ORF">TNCT_187981</name>
</gene>
<evidence type="ECO:0000256" key="4">
    <source>
        <dbReference type="ARBA" id="ARBA00022989"/>
    </source>
</evidence>
<name>A0A8X6JA93_TRICU</name>
<evidence type="ECO:0000256" key="6">
    <source>
        <dbReference type="ARBA" id="ARBA00023136"/>
    </source>
</evidence>
<dbReference type="SUPFAM" id="SSF53850">
    <property type="entry name" value="Periplasmic binding protein-like II"/>
    <property type="match status" value="1"/>
</dbReference>
<dbReference type="AlphaFoldDB" id="A0A8X6JA93"/>
<evidence type="ECO:0000256" key="1">
    <source>
        <dbReference type="ARBA" id="ARBA00004141"/>
    </source>
</evidence>
<evidence type="ECO:0000256" key="5">
    <source>
        <dbReference type="ARBA" id="ARBA00023065"/>
    </source>
</evidence>
<keyword evidence="2" id="KW-0813">Transport</keyword>
<dbReference type="Gene3D" id="3.40.190.10">
    <property type="entry name" value="Periplasmic binding protein-like II"/>
    <property type="match status" value="1"/>
</dbReference>
<keyword evidence="5" id="KW-0406">Ion transport</keyword>
<evidence type="ECO:0000256" key="3">
    <source>
        <dbReference type="ARBA" id="ARBA00022692"/>
    </source>
</evidence>
<protein>
    <submittedName>
        <fullName evidence="12">Glutamate receptor 1</fullName>
    </submittedName>
</protein>
<dbReference type="Pfam" id="PF10613">
    <property type="entry name" value="Lig_chan-Glu_bd"/>
    <property type="match status" value="1"/>
</dbReference>
<evidence type="ECO:0000256" key="2">
    <source>
        <dbReference type="ARBA" id="ARBA00022448"/>
    </source>
</evidence>
<dbReference type="SMART" id="SM00918">
    <property type="entry name" value="Lig_chan-Glu_bd"/>
    <property type="match status" value="1"/>
</dbReference>
<evidence type="ECO:0000256" key="9">
    <source>
        <dbReference type="ARBA" id="ARBA00023286"/>
    </source>
</evidence>
<sequence>IDEWSDRTHLTMVPPIRKRVPESQVIFENKTYIVTSILEEPYLMRKKTEPGVPLEGNESFEGYCKDLADLIAEYLKFSYVLKLVNDSNYGGLDSNSPVGWNGMVGELIGKVSMLLAVFIDFGSI</sequence>
<keyword evidence="13" id="KW-1185">Reference proteome</keyword>
<dbReference type="InterPro" id="IPR019594">
    <property type="entry name" value="Glu/Gly-bd"/>
</dbReference>
<evidence type="ECO:0000256" key="7">
    <source>
        <dbReference type="ARBA" id="ARBA00023170"/>
    </source>
</evidence>
<keyword evidence="9" id="KW-1071">Ligand-gated ion channel</keyword>
<dbReference type="FunFam" id="3.40.190.10:FF:000210">
    <property type="entry name" value="Glutamate receptor ionotropic, kainate 1"/>
    <property type="match status" value="1"/>
</dbReference>
<evidence type="ECO:0000313" key="12">
    <source>
        <dbReference type="EMBL" id="GFR17213.1"/>
    </source>
</evidence>
<evidence type="ECO:0000313" key="13">
    <source>
        <dbReference type="Proteomes" id="UP000887116"/>
    </source>
</evidence>
<dbReference type="OrthoDB" id="6417400at2759"/>
<feature type="non-terminal residue" evidence="12">
    <location>
        <position position="1"/>
    </location>
</feature>
<evidence type="ECO:0000256" key="10">
    <source>
        <dbReference type="ARBA" id="ARBA00023303"/>
    </source>
</evidence>
<keyword evidence="8" id="KW-0325">Glycoprotein</keyword>
<dbReference type="EMBL" id="BMAO01027472">
    <property type="protein sequence ID" value="GFR17213.1"/>
    <property type="molecule type" value="Genomic_DNA"/>
</dbReference>
<feature type="domain" description="Ionotropic glutamate receptor L-glutamate and glycine-binding" evidence="11">
    <location>
        <begin position="41"/>
        <end position="109"/>
    </location>
</feature>
<dbReference type="Proteomes" id="UP000887116">
    <property type="component" value="Unassembled WGS sequence"/>
</dbReference>
<comment type="caution">
    <text evidence="12">The sequence shown here is derived from an EMBL/GenBank/DDBJ whole genome shotgun (WGS) entry which is preliminary data.</text>
</comment>
<reference evidence="12" key="1">
    <citation type="submission" date="2020-07" db="EMBL/GenBank/DDBJ databases">
        <title>Multicomponent nature underlies the extraordinary mechanical properties of spider dragline silk.</title>
        <authorList>
            <person name="Kono N."/>
            <person name="Nakamura H."/>
            <person name="Mori M."/>
            <person name="Yoshida Y."/>
            <person name="Ohtoshi R."/>
            <person name="Malay A.D."/>
            <person name="Moran D.A.P."/>
            <person name="Tomita M."/>
            <person name="Numata K."/>
            <person name="Arakawa K."/>
        </authorList>
    </citation>
    <scope>NUCLEOTIDE SEQUENCE</scope>
</reference>
<dbReference type="GO" id="GO:0015276">
    <property type="term" value="F:ligand-gated monoatomic ion channel activity"/>
    <property type="evidence" value="ECO:0007669"/>
    <property type="project" value="InterPro"/>
</dbReference>
<proteinExistence type="predicted"/>